<proteinExistence type="predicted"/>
<dbReference type="Pfam" id="PF03732">
    <property type="entry name" value="Retrotrans_gag"/>
    <property type="match status" value="1"/>
</dbReference>
<feature type="non-terminal residue" evidence="2">
    <location>
        <position position="1"/>
    </location>
</feature>
<evidence type="ECO:0000313" key="3">
    <source>
        <dbReference type="Proteomes" id="UP001157006"/>
    </source>
</evidence>
<protein>
    <recommendedName>
        <fullName evidence="1">Retrotransposon gag domain-containing protein</fullName>
    </recommendedName>
</protein>
<keyword evidence="3" id="KW-1185">Reference proteome</keyword>
<sequence length="165" mass="20098">WFYEHPCEVRYWPWGLSLKFRKCLTQPLNFSTLGIMDHTHVVFHREFLLKYYPEDVYTKKEIEYLELKQGNLSVADYAAKFVELKNYYPHYSEETAKFLKCMKFENEMRSVIKKEIGYQRIHKFPELVNNCRIYEEDNVKFWQQILNVTVNVMTPYLTNCTHTKQ</sequence>
<evidence type="ECO:0000313" key="2">
    <source>
        <dbReference type="EMBL" id="CAI8618440.1"/>
    </source>
</evidence>
<name>A0AAV1B746_VICFA</name>
<dbReference type="AlphaFoldDB" id="A0AAV1B746"/>
<dbReference type="InterPro" id="IPR005162">
    <property type="entry name" value="Retrotrans_gag_dom"/>
</dbReference>
<reference evidence="2 3" key="1">
    <citation type="submission" date="2023-01" db="EMBL/GenBank/DDBJ databases">
        <authorList>
            <person name="Kreplak J."/>
        </authorList>
    </citation>
    <scope>NUCLEOTIDE SEQUENCE [LARGE SCALE GENOMIC DNA]</scope>
</reference>
<organism evidence="2 3">
    <name type="scientific">Vicia faba</name>
    <name type="common">Broad bean</name>
    <name type="synonym">Faba vulgaris</name>
    <dbReference type="NCBI Taxonomy" id="3906"/>
    <lineage>
        <taxon>Eukaryota</taxon>
        <taxon>Viridiplantae</taxon>
        <taxon>Streptophyta</taxon>
        <taxon>Embryophyta</taxon>
        <taxon>Tracheophyta</taxon>
        <taxon>Spermatophyta</taxon>
        <taxon>Magnoliopsida</taxon>
        <taxon>eudicotyledons</taxon>
        <taxon>Gunneridae</taxon>
        <taxon>Pentapetalae</taxon>
        <taxon>rosids</taxon>
        <taxon>fabids</taxon>
        <taxon>Fabales</taxon>
        <taxon>Fabaceae</taxon>
        <taxon>Papilionoideae</taxon>
        <taxon>50 kb inversion clade</taxon>
        <taxon>NPAAA clade</taxon>
        <taxon>Hologalegina</taxon>
        <taxon>IRL clade</taxon>
        <taxon>Fabeae</taxon>
        <taxon>Vicia</taxon>
    </lineage>
</organism>
<gene>
    <name evidence="2" type="ORF">VFH_VI123160</name>
</gene>
<dbReference type="Proteomes" id="UP001157006">
    <property type="component" value="Chromosome 6"/>
</dbReference>
<accession>A0AAV1B746</accession>
<feature type="domain" description="Retrotransposon gag" evidence="1">
    <location>
        <begin position="43"/>
        <end position="98"/>
    </location>
</feature>
<evidence type="ECO:0000259" key="1">
    <source>
        <dbReference type="Pfam" id="PF03732"/>
    </source>
</evidence>
<dbReference type="EMBL" id="OX451741">
    <property type="protein sequence ID" value="CAI8618440.1"/>
    <property type="molecule type" value="Genomic_DNA"/>
</dbReference>